<proteinExistence type="predicted"/>
<dbReference type="EMBL" id="JBHLHV010000022">
    <property type="protein sequence ID" value="MFB8894210.1"/>
    <property type="molecule type" value="Genomic_DNA"/>
</dbReference>
<dbReference type="RefSeq" id="WP_378720118.1">
    <property type="nucleotide sequence ID" value="NZ_JBHLHV010000022.1"/>
</dbReference>
<gene>
    <name evidence="3" type="ORF">AB7P39_15290</name>
</gene>
<evidence type="ECO:0000313" key="4">
    <source>
        <dbReference type="Proteomes" id="UP001589643"/>
    </source>
</evidence>
<dbReference type="Proteomes" id="UP001589643">
    <property type="component" value="Unassembled WGS sequence"/>
</dbReference>
<dbReference type="Gene3D" id="3.20.20.220">
    <property type="match status" value="1"/>
</dbReference>
<organism evidence="3 4">
    <name type="scientific">Microbacterium plantarum</name>
    <dbReference type="NCBI Taxonomy" id="1816425"/>
    <lineage>
        <taxon>Bacteria</taxon>
        <taxon>Bacillati</taxon>
        <taxon>Actinomycetota</taxon>
        <taxon>Actinomycetes</taxon>
        <taxon>Micrococcales</taxon>
        <taxon>Microbacteriaceae</taxon>
        <taxon>Microbacterium</taxon>
    </lineage>
</organism>
<comment type="caution">
    <text evidence="3">The sequence shown here is derived from an EMBL/GenBank/DDBJ whole genome shotgun (WGS) entry which is preliminary data.</text>
</comment>
<feature type="non-terminal residue" evidence="3">
    <location>
        <position position="1"/>
    </location>
</feature>
<dbReference type="InterPro" id="IPR029041">
    <property type="entry name" value="FAD-linked_oxidoreductase-like"/>
</dbReference>
<evidence type="ECO:0000259" key="2">
    <source>
        <dbReference type="Pfam" id="PF01619"/>
    </source>
</evidence>
<keyword evidence="1" id="KW-0560">Oxidoreductase</keyword>
<dbReference type="SUPFAM" id="SSF51730">
    <property type="entry name" value="FAD-linked oxidoreductase"/>
    <property type="match status" value="1"/>
</dbReference>
<accession>A0ABV5EW58</accession>
<keyword evidence="4" id="KW-1185">Reference proteome</keyword>
<evidence type="ECO:0000256" key="1">
    <source>
        <dbReference type="ARBA" id="ARBA00023002"/>
    </source>
</evidence>
<sequence>LEELTTTVRELVTLARERDVAITIDAEEVDRLELSLEVFRAVYESDAAKGWGHFGLVVQAYSKRALPTLQYLTRLADRQGDEIPVRLVKG</sequence>
<protein>
    <submittedName>
        <fullName evidence="3">Proline dehydrogenase family protein</fullName>
    </submittedName>
</protein>
<reference evidence="3 4" key="1">
    <citation type="submission" date="2024-08" db="EMBL/GenBank/DDBJ databases">
        <title>Heavy metals resistant antinobacteria isolated from wastewater.</title>
        <authorList>
            <person name="Roman Ponce B."/>
            <person name="Blanco Mercado M.A."/>
            <person name="Avila Aldana I.N."/>
            <person name="Morales Arrieta S."/>
        </authorList>
    </citation>
    <scope>NUCLEOTIDE SEQUENCE [LARGE SCALE GENOMIC DNA]</scope>
    <source>
        <strain evidence="4">sma-1</strain>
    </source>
</reference>
<feature type="domain" description="Proline dehydrogenase" evidence="2">
    <location>
        <begin position="7"/>
        <end position="90"/>
    </location>
</feature>
<dbReference type="InterPro" id="IPR002872">
    <property type="entry name" value="Proline_DH_dom"/>
</dbReference>
<dbReference type="Pfam" id="PF01619">
    <property type="entry name" value="Pro_dh"/>
    <property type="match status" value="1"/>
</dbReference>
<name>A0ABV5EW58_9MICO</name>
<feature type="non-terminal residue" evidence="3">
    <location>
        <position position="90"/>
    </location>
</feature>
<evidence type="ECO:0000313" key="3">
    <source>
        <dbReference type="EMBL" id="MFB8894210.1"/>
    </source>
</evidence>